<keyword evidence="5 8" id="KW-0863">Zinc-finger</keyword>
<evidence type="ECO:0000256" key="3">
    <source>
        <dbReference type="ARBA" id="ARBA00022679"/>
    </source>
</evidence>
<proteinExistence type="predicted"/>
<dbReference type="AlphaFoldDB" id="A0AAN7L0F0"/>
<keyword evidence="6" id="KW-0833">Ubl conjugation pathway</keyword>
<dbReference type="SUPFAM" id="SSF57850">
    <property type="entry name" value="RING/U-box"/>
    <property type="match status" value="1"/>
</dbReference>
<comment type="caution">
    <text evidence="10">The sequence shown here is derived from an EMBL/GenBank/DDBJ whole genome shotgun (WGS) entry which is preliminary data.</text>
</comment>
<dbReference type="PANTHER" id="PTHR15710:SF202">
    <property type="entry name" value="RING-TYPE E3 UBIQUITIN TRANSFERASE"/>
    <property type="match status" value="1"/>
</dbReference>
<evidence type="ECO:0000256" key="6">
    <source>
        <dbReference type="ARBA" id="ARBA00022786"/>
    </source>
</evidence>
<comment type="catalytic activity">
    <reaction evidence="1">
        <text>S-ubiquitinyl-[E2 ubiquitin-conjugating enzyme]-L-cysteine + [acceptor protein]-L-lysine = [E2 ubiquitin-conjugating enzyme]-L-cysteine + N(6)-ubiquitinyl-[acceptor protein]-L-lysine.</text>
        <dbReference type="EC" id="2.3.2.27"/>
    </reaction>
</comment>
<name>A0AAN7L0F0_TRANT</name>
<evidence type="ECO:0000256" key="1">
    <source>
        <dbReference type="ARBA" id="ARBA00000900"/>
    </source>
</evidence>
<evidence type="ECO:0000256" key="7">
    <source>
        <dbReference type="ARBA" id="ARBA00022833"/>
    </source>
</evidence>
<keyword evidence="7" id="KW-0862">Zinc</keyword>
<sequence>MAAEASISYVQSLHGQRNLHAHAPLPSFEDPYWCPRSHHLHHHDGLGDIHAESDPFLPEPSLDFGEVFYDSDSSDLLSIRESQASFVMDLFQQRVVQSHAVTVVDGGSSNSIPGSFEELSFGVMNAGEVAEIDNLEVDLGLGLPVERIENDLPFLENFCDGGNDYDDGDDIFFIESQGRDSGSDPVPFSGSDSETVPDFGECIHYDGDGGFGEGVAGEENEDDMASIHLCWDSFQLEERMEAEASEEFEWEEVDDRVAEEREVLSLCVDELGSGSVSVSLVPAVHVEEDEGSVEMIGGSGNLEWEVLLNTRHPDLNPELLGTAEAEPYFDDYIYTADHGMLIGQVTEDVNAVMGKPPASISVVENLPLVVVCKEDVKKNESLCPVCKDEFKVGEAALQLPCGHHYHSDCIMTWLGMRNTCPVCRYELPTDDADYENWRNRRA</sequence>
<keyword evidence="3" id="KW-0808">Transferase</keyword>
<dbReference type="GO" id="GO:0061630">
    <property type="term" value="F:ubiquitin protein ligase activity"/>
    <property type="evidence" value="ECO:0007669"/>
    <property type="project" value="UniProtKB-EC"/>
</dbReference>
<dbReference type="InterPro" id="IPR013083">
    <property type="entry name" value="Znf_RING/FYVE/PHD"/>
</dbReference>
<dbReference type="PROSITE" id="PS50089">
    <property type="entry name" value="ZF_RING_2"/>
    <property type="match status" value="1"/>
</dbReference>
<dbReference type="EC" id="2.3.2.27" evidence="2"/>
<dbReference type="Gene3D" id="3.30.40.10">
    <property type="entry name" value="Zinc/RING finger domain, C3HC4 (zinc finger)"/>
    <property type="match status" value="1"/>
</dbReference>
<evidence type="ECO:0000313" key="11">
    <source>
        <dbReference type="Proteomes" id="UP001346149"/>
    </source>
</evidence>
<dbReference type="GO" id="GO:0005737">
    <property type="term" value="C:cytoplasm"/>
    <property type="evidence" value="ECO:0007669"/>
    <property type="project" value="TreeGrafter"/>
</dbReference>
<dbReference type="GO" id="GO:0016567">
    <property type="term" value="P:protein ubiquitination"/>
    <property type="evidence" value="ECO:0007669"/>
    <property type="project" value="TreeGrafter"/>
</dbReference>
<evidence type="ECO:0000256" key="2">
    <source>
        <dbReference type="ARBA" id="ARBA00012483"/>
    </source>
</evidence>
<feature type="domain" description="RING-type" evidence="9">
    <location>
        <begin position="383"/>
        <end position="424"/>
    </location>
</feature>
<dbReference type="Pfam" id="PF13639">
    <property type="entry name" value="zf-RING_2"/>
    <property type="match status" value="1"/>
</dbReference>
<reference evidence="10 11" key="1">
    <citation type="journal article" date="2023" name="Hortic Res">
        <title>Pangenome of water caltrop reveals structural variations and asymmetric subgenome divergence after allopolyploidization.</title>
        <authorList>
            <person name="Zhang X."/>
            <person name="Chen Y."/>
            <person name="Wang L."/>
            <person name="Yuan Y."/>
            <person name="Fang M."/>
            <person name="Shi L."/>
            <person name="Lu R."/>
            <person name="Comes H.P."/>
            <person name="Ma Y."/>
            <person name="Chen Y."/>
            <person name="Huang G."/>
            <person name="Zhou Y."/>
            <person name="Zheng Z."/>
            <person name="Qiu Y."/>
        </authorList>
    </citation>
    <scope>NUCLEOTIDE SEQUENCE [LARGE SCALE GENOMIC DNA]</scope>
    <source>
        <strain evidence="10">F231</strain>
    </source>
</reference>
<organism evidence="10 11">
    <name type="scientific">Trapa natans</name>
    <name type="common">Water chestnut</name>
    <dbReference type="NCBI Taxonomy" id="22666"/>
    <lineage>
        <taxon>Eukaryota</taxon>
        <taxon>Viridiplantae</taxon>
        <taxon>Streptophyta</taxon>
        <taxon>Embryophyta</taxon>
        <taxon>Tracheophyta</taxon>
        <taxon>Spermatophyta</taxon>
        <taxon>Magnoliopsida</taxon>
        <taxon>eudicotyledons</taxon>
        <taxon>Gunneridae</taxon>
        <taxon>Pentapetalae</taxon>
        <taxon>rosids</taxon>
        <taxon>malvids</taxon>
        <taxon>Myrtales</taxon>
        <taxon>Lythraceae</taxon>
        <taxon>Trapa</taxon>
    </lineage>
</organism>
<dbReference type="EMBL" id="JAXQNO010000018">
    <property type="protein sequence ID" value="KAK4776982.1"/>
    <property type="molecule type" value="Genomic_DNA"/>
</dbReference>
<dbReference type="GO" id="GO:0008270">
    <property type="term" value="F:zinc ion binding"/>
    <property type="evidence" value="ECO:0007669"/>
    <property type="project" value="UniProtKB-KW"/>
</dbReference>
<evidence type="ECO:0000313" key="10">
    <source>
        <dbReference type="EMBL" id="KAK4776982.1"/>
    </source>
</evidence>
<protein>
    <recommendedName>
        <fullName evidence="2">RING-type E3 ubiquitin transferase</fullName>
        <ecNumber evidence="2">2.3.2.27</ecNumber>
    </recommendedName>
</protein>
<evidence type="ECO:0000259" key="9">
    <source>
        <dbReference type="PROSITE" id="PS50089"/>
    </source>
</evidence>
<keyword evidence="11" id="KW-1185">Reference proteome</keyword>
<dbReference type="InterPro" id="IPR001841">
    <property type="entry name" value="Znf_RING"/>
</dbReference>
<evidence type="ECO:0000256" key="5">
    <source>
        <dbReference type="ARBA" id="ARBA00022771"/>
    </source>
</evidence>
<dbReference type="Proteomes" id="UP001346149">
    <property type="component" value="Unassembled WGS sequence"/>
</dbReference>
<keyword evidence="4" id="KW-0479">Metal-binding</keyword>
<dbReference type="SMART" id="SM00184">
    <property type="entry name" value="RING"/>
    <property type="match status" value="1"/>
</dbReference>
<evidence type="ECO:0000256" key="8">
    <source>
        <dbReference type="PROSITE-ProRule" id="PRU00175"/>
    </source>
</evidence>
<gene>
    <name evidence="10" type="ORF">SAY86_005670</name>
</gene>
<dbReference type="FunFam" id="3.30.40.10:FF:000022">
    <property type="entry name" value="E3 ubiquitin-protein ligase RING1-like"/>
    <property type="match status" value="1"/>
</dbReference>
<accession>A0AAN7L0F0</accession>
<dbReference type="PANTHER" id="PTHR15710">
    <property type="entry name" value="E3 UBIQUITIN-PROTEIN LIGASE PRAJA"/>
    <property type="match status" value="1"/>
</dbReference>
<evidence type="ECO:0000256" key="4">
    <source>
        <dbReference type="ARBA" id="ARBA00022723"/>
    </source>
</evidence>